<accession>A0A4Q9GVC2</accession>
<name>A0A4Q9GVC2_9MICO</name>
<dbReference type="InterPro" id="IPR023393">
    <property type="entry name" value="START-like_dom_sf"/>
</dbReference>
<dbReference type="SUPFAM" id="SSF55961">
    <property type="entry name" value="Bet v1-like"/>
    <property type="match status" value="1"/>
</dbReference>
<feature type="domain" description="Activator of Hsp90 ATPase homologue 1/2-like C-terminal" evidence="2">
    <location>
        <begin position="26"/>
        <end position="132"/>
    </location>
</feature>
<dbReference type="AlphaFoldDB" id="A0A4Q9GVC2"/>
<evidence type="ECO:0000256" key="1">
    <source>
        <dbReference type="ARBA" id="ARBA00006817"/>
    </source>
</evidence>
<organism evidence="3 4">
    <name type="scientific">Glaciihabitans arcticus</name>
    <dbReference type="NCBI Taxonomy" id="2668039"/>
    <lineage>
        <taxon>Bacteria</taxon>
        <taxon>Bacillati</taxon>
        <taxon>Actinomycetota</taxon>
        <taxon>Actinomycetes</taxon>
        <taxon>Micrococcales</taxon>
        <taxon>Microbacteriaceae</taxon>
        <taxon>Glaciihabitans</taxon>
    </lineage>
</organism>
<evidence type="ECO:0000313" key="3">
    <source>
        <dbReference type="EMBL" id="TBN57518.1"/>
    </source>
</evidence>
<protein>
    <submittedName>
        <fullName evidence="3">SRPBCC family protein</fullName>
    </submittedName>
</protein>
<dbReference type="CDD" id="cd08899">
    <property type="entry name" value="SRPBCC_CalC_Aha1-like_6"/>
    <property type="match status" value="1"/>
</dbReference>
<dbReference type="Proteomes" id="UP000294194">
    <property type="component" value="Unassembled WGS sequence"/>
</dbReference>
<sequence length="162" mass="17571">MSTPTGTVSRISPTEVELALSRVITAEADDVWASLTASDRTAAWIGPWSGEARVGGTIELTMVLEDGSPTVPVRIDACDEPYHVAFTTDSFVLEVRLFPLDNGTELILSQTLDDPSLAESYGPGWEFYLDALLAARDGRPLPRFGDYDPSMAPYYAGLARNL</sequence>
<keyword evidence="4" id="KW-1185">Reference proteome</keyword>
<dbReference type="RefSeq" id="WP_130981629.1">
    <property type="nucleotide sequence ID" value="NZ_SISG01000001.1"/>
</dbReference>
<reference evidence="4" key="1">
    <citation type="submission" date="2019-02" db="EMBL/GenBank/DDBJ databases">
        <title>Glaciihabitans arcticus sp. nov., a psychrotolerant bacterium isolated from polar soil.</title>
        <authorList>
            <person name="Dahal R.H."/>
        </authorList>
    </citation>
    <scope>NUCLEOTIDE SEQUENCE [LARGE SCALE GENOMIC DNA]</scope>
    <source>
        <strain evidence="4">RP-3-7</strain>
    </source>
</reference>
<dbReference type="InterPro" id="IPR013538">
    <property type="entry name" value="ASHA1/2-like_C"/>
</dbReference>
<gene>
    <name evidence="3" type="ORF">EYE40_09020</name>
</gene>
<proteinExistence type="inferred from homology"/>
<dbReference type="Gene3D" id="3.30.530.20">
    <property type="match status" value="1"/>
</dbReference>
<dbReference type="EMBL" id="SISG01000001">
    <property type="protein sequence ID" value="TBN57518.1"/>
    <property type="molecule type" value="Genomic_DNA"/>
</dbReference>
<comment type="similarity">
    <text evidence="1">Belongs to the AHA1 family.</text>
</comment>
<evidence type="ECO:0000259" key="2">
    <source>
        <dbReference type="Pfam" id="PF08327"/>
    </source>
</evidence>
<evidence type="ECO:0000313" key="4">
    <source>
        <dbReference type="Proteomes" id="UP000294194"/>
    </source>
</evidence>
<dbReference type="Pfam" id="PF08327">
    <property type="entry name" value="AHSA1"/>
    <property type="match status" value="1"/>
</dbReference>
<comment type="caution">
    <text evidence="3">The sequence shown here is derived from an EMBL/GenBank/DDBJ whole genome shotgun (WGS) entry which is preliminary data.</text>
</comment>